<dbReference type="RefSeq" id="WP_207470846.1">
    <property type="nucleotide sequence ID" value="NZ_JAFNAW010000053.1"/>
</dbReference>
<dbReference type="Proteomes" id="UP001595557">
    <property type="component" value="Unassembled WGS sequence"/>
</dbReference>
<comment type="caution">
    <text evidence="1">The sequence shown here is derived from an EMBL/GenBank/DDBJ whole genome shotgun (WGS) entry which is preliminary data.</text>
</comment>
<sequence length="190" mass="20216">MNRTRVVRWLRVLLPLLALAMLSVLFLFSRTGDTESRIPYAEVDAEAMARDPRVVAPEYAGVTEDGASLTLRATEAAPGNGGSGSARDLRLDWLRPDGLRADLTAPQAGLAEGAIRLDGGVRMTTSTGWTLDTQSVEAATDRSRIAAGDGVEAEAPFGALSAQRMELAPAEEGDSSILNFSGDVRLIYKP</sequence>
<accession>A0ABV7IGK9</accession>
<gene>
    <name evidence="1" type="ORF">ACFOD7_08745</name>
</gene>
<name>A0ABV7IGK9_9RHOB</name>
<protein>
    <recommendedName>
        <fullName evidence="3">Lipopolysaccharide export system protein LptC</fullName>
    </recommendedName>
</protein>
<evidence type="ECO:0000313" key="1">
    <source>
        <dbReference type="EMBL" id="MFC3168135.1"/>
    </source>
</evidence>
<dbReference type="EMBL" id="JBHRTE010000039">
    <property type="protein sequence ID" value="MFC3168135.1"/>
    <property type="molecule type" value="Genomic_DNA"/>
</dbReference>
<evidence type="ECO:0008006" key="3">
    <source>
        <dbReference type="Google" id="ProtNLM"/>
    </source>
</evidence>
<reference evidence="2" key="1">
    <citation type="journal article" date="2019" name="Int. J. Syst. Evol. Microbiol.">
        <title>The Global Catalogue of Microorganisms (GCM) 10K type strain sequencing project: providing services to taxonomists for standard genome sequencing and annotation.</title>
        <authorList>
            <consortium name="The Broad Institute Genomics Platform"/>
            <consortium name="The Broad Institute Genome Sequencing Center for Infectious Disease"/>
            <person name="Wu L."/>
            <person name="Ma J."/>
        </authorList>
    </citation>
    <scope>NUCLEOTIDE SEQUENCE [LARGE SCALE GENOMIC DNA]</scope>
    <source>
        <strain evidence="2">KCTC 52239</strain>
    </source>
</reference>
<evidence type="ECO:0000313" key="2">
    <source>
        <dbReference type="Proteomes" id="UP001595557"/>
    </source>
</evidence>
<keyword evidence="2" id="KW-1185">Reference proteome</keyword>
<organism evidence="1 2">
    <name type="scientific">Paracoccus fontiphilus</name>
    <dbReference type="NCBI Taxonomy" id="1815556"/>
    <lineage>
        <taxon>Bacteria</taxon>
        <taxon>Pseudomonadati</taxon>
        <taxon>Pseudomonadota</taxon>
        <taxon>Alphaproteobacteria</taxon>
        <taxon>Rhodobacterales</taxon>
        <taxon>Paracoccaceae</taxon>
        <taxon>Paracoccus</taxon>
    </lineage>
</organism>
<proteinExistence type="predicted"/>